<evidence type="ECO:0000256" key="10">
    <source>
        <dbReference type="ARBA" id="ARBA00022918"/>
    </source>
</evidence>
<name>A0A9Q3FGA2_9BASI</name>
<dbReference type="GO" id="GO:0003887">
    <property type="term" value="F:DNA-directed DNA polymerase activity"/>
    <property type="evidence" value="ECO:0007669"/>
    <property type="project" value="UniProtKB-KW"/>
</dbReference>
<evidence type="ECO:0000256" key="6">
    <source>
        <dbReference type="ARBA" id="ARBA00022801"/>
    </source>
</evidence>
<evidence type="ECO:0000259" key="15">
    <source>
        <dbReference type="PROSITE" id="PS50994"/>
    </source>
</evidence>
<evidence type="ECO:0000256" key="7">
    <source>
        <dbReference type="ARBA" id="ARBA00022842"/>
    </source>
</evidence>
<keyword evidence="12" id="KW-0233">DNA recombination</keyword>
<dbReference type="InterPro" id="IPR036397">
    <property type="entry name" value="RNaseH_sf"/>
</dbReference>
<keyword evidence="8" id="KW-0694">RNA-binding</keyword>
<keyword evidence="10" id="KW-0695">RNA-directed DNA polymerase</keyword>
<dbReference type="GO" id="GO:0016787">
    <property type="term" value="F:hydrolase activity"/>
    <property type="evidence" value="ECO:0007669"/>
    <property type="project" value="UniProtKB-KW"/>
</dbReference>
<dbReference type="GO" id="GO:0046872">
    <property type="term" value="F:metal ion binding"/>
    <property type="evidence" value="ECO:0007669"/>
    <property type="project" value="UniProtKB-KW"/>
</dbReference>
<dbReference type="GO" id="GO:0032196">
    <property type="term" value="P:transposition"/>
    <property type="evidence" value="ECO:0007669"/>
    <property type="project" value="UniProtKB-KW"/>
</dbReference>
<dbReference type="Proteomes" id="UP000765509">
    <property type="component" value="Unassembled WGS sequence"/>
</dbReference>
<dbReference type="GO" id="GO:0006310">
    <property type="term" value="P:DNA recombination"/>
    <property type="evidence" value="ECO:0007669"/>
    <property type="project" value="UniProtKB-KW"/>
</dbReference>
<sequence length="362" mass="41473">MQKSSAFSGIPNVSFHDIKLCNDCSIAKSQHNPVKTASRQSVKEPGDLIVANLMGPYELFLNHKKYILIIQDFFSHVVVAIPLSDKSESKTHLINWMKQFTNFTPYKIKMIRTDNGTEFKNCILNEFLTQNRIVHKYSMPYKHHQNGKIKKISEMTHTSLIAAKLPSFLWPWAFWHSVWVFNRYLHADSNKTPFEILGKKLPSLEFLRVFGVKLYLYNHKFKKDFSPRATIGYHLGVLEDSKGWLFWVPTRKDIVKLASVSFDELNFYNTRMVGNKISSIQVKNIFDESMVNELNHQDESVLNMSDCSGLQLSIPSNYGEAMISENKTDWLSAIAQEIESIATDKVLTPCSLHDALKGVSAT</sequence>
<dbReference type="AlphaFoldDB" id="A0A9Q3FGA2"/>
<evidence type="ECO:0000256" key="11">
    <source>
        <dbReference type="ARBA" id="ARBA00022932"/>
    </source>
</evidence>
<keyword evidence="6" id="KW-0378">Hydrolase</keyword>
<dbReference type="OrthoDB" id="2193507at2759"/>
<evidence type="ECO:0000256" key="9">
    <source>
        <dbReference type="ARBA" id="ARBA00022908"/>
    </source>
</evidence>
<keyword evidence="4" id="KW-0479">Metal-binding</keyword>
<keyword evidence="11" id="KW-0808">Transferase</keyword>
<comment type="catalytic activity">
    <reaction evidence="13">
        <text>DNA(n) + a 2'-deoxyribonucleoside 5'-triphosphate = DNA(n+1) + diphosphate</text>
        <dbReference type="Rhea" id="RHEA:22508"/>
        <dbReference type="Rhea" id="RHEA-COMP:17339"/>
        <dbReference type="Rhea" id="RHEA-COMP:17340"/>
        <dbReference type="ChEBI" id="CHEBI:33019"/>
        <dbReference type="ChEBI" id="CHEBI:61560"/>
        <dbReference type="ChEBI" id="CHEBI:173112"/>
        <dbReference type="EC" id="2.7.7.49"/>
    </reaction>
</comment>
<evidence type="ECO:0000256" key="4">
    <source>
        <dbReference type="ARBA" id="ARBA00022723"/>
    </source>
</evidence>
<evidence type="ECO:0000256" key="3">
    <source>
        <dbReference type="ARBA" id="ARBA00022722"/>
    </source>
</evidence>
<keyword evidence="9" id="KW-0229">DNA integration</keyword>
<dbReference type="Gene3D" id="3.30.420.10">
    <property type="entry name" value="Ribonuclease H-like superfamily/Ribonuclease H"/>
    <property type="match status" value="1"/>
</dbReference>
<keyword evidence="2" id="KW-0548">Nucleotidyltransferase</keyword>
<dbReference type="PANTHER" id="PTHR42648:SF11">
    <property type="entry name" value="TRANSPOSON TY4-P GAG-POL POLYPROTEIN"/>
    <property type="match status" value="1"/>
</dbReference>
<keyword evidence="7" id="KW-0460">Magnesium</keyword>
<evidence type="ECO:0000256" key="2">
    <source>
        <dbReference type="ARBA" id="ARBA00022695"/>
    </source>
</evidence>
<evidence type="ECO:0000256" key="14">
    <source>
        <dbReference type="ARBA" id="ARBA00049244"/>
    </source>
</evidence>
<dbReference type="PROSITE" id="PS50994">
    <property type="entry name" value="INTEGRASE"/>
    <property type="match status" value="1"/>
</dbReference>
<dbReference type="GO" id="GO:0015074">
    <property type="term" value="P:DNA integration"/>
    <property type="evidence" value="ECO:0007669"/>
    <property type="project" value="UniProtKB-KW"/>
</dbReference>
<keyword evidence="11" id="KW-0239">DNA-directed DNA polymerase</keyword>
<keyword evidence="17" id="KW-1185">Reference proteome</keyword>
<protein>
    <recommendedName>
        <fullName evidence="15">Integrase catalytic domain-containing protein</fullName>
    </recommendedName>
</protein>
<dbReference type="InterPro" id="IPR039537">
    <property type="entry name" value="Retrotran_Ty1/copia-like"/>
</dbReference>
<reference evidence="16" key="1">
    <citation type="submission" date="2021-03" db="EMBL/GenBank/DDBJ databases">
        <title>Draft genome sequence of rust myrtle Austropuccinia psidii MF-1, a brazilian biotype.</title>
        <authorList>
            <person name="Quecine M.C."/>
            <person name="Pachon D.M.R."/>
            <person name="Bonatelli M.L."/>
            <person name="Correr F.H."/>
            <person name="Franceschini L.M."/>
            <person name="Leite T.F."/>
            <person name="Margarido G.R.A."/>
            <person name="Almeida C.A."/>
            <person name="Ferrarezi J.A."/>
            <person name="Labate C.A."/>
        </authorList>
    </citation>
    <scope>NUCLEOTIDE SEQUENCE</scope>
    <source>
        <strain evidence="16">MF-1</strain>
    </source>
</reference>
<dbReference type="GO" id="GO:0003964">
    <property type="term" value="F:RNA-directed DNA polymerase activity"/>
    <property type="evidence" value="ECO:0007669"/>
    <property type="project" value="UniProtKB-KW"/>
</dbReference>
<dbReference type="GO" id="GO:0003723">
    <property type="term" value="F:RNA binding"/>
    <property type="evidence" value="ECO:0007669"/>
    <property type="project" value="UniProtKB-KW"/>
</dbReference>
<comment type="catalytic activity">
    <reaction evidence="14">
        <text>DNA(n) + a 2'-deoxyribonucleoside 5'-triphosphate = DNA(n+1) + diphosphate</text>
        <dbReference type="Rhea" id="RHEA:22508"/>
        <dbReference type="Rhea" id="RHEA-COMP:17339"/>
        <dbReference type="Rhea" id="RHEA-COMP:17340"/>
        <dbReference type="ChEBI" id="CHEBI:33019"/>
        <dbReference type="ChEBI" id="CHEBI:61560"/>
        <dbReference type="ChEBI" id="CHEBI:173112"/>
        <dbReference type="EC" id="2.7.7.7"/>
    </reaction>
</comment>
<dbReference type="InterPro" id="IPR012337">
    <property type="entry name" value="RNaseH-like_sf"/>
</dbReference>
<dbReference type="EMBL" id="AVOT02041422">
    <property type="protein sequence ID" value="MBW0536750.1"/>
    <property type="molecule type" value="Genomic_DNA"/>
</dbReference>
<organism evidence="16 17">
    <name type="scientific">Austropuccinia psidii MF-1</name>
    <dbReference type="NCBI Taxonomy" id="1389203"/>
    <lineage>
        <taxon>Eukaryota</taxon>
        <taxon>Fungi</taxon>
        <taxon>Dikarya</taxon>
        <taxon>Basidiomycota</taxon>
        <taxon>Pucciniomycotina</taxon>
        <taxon>Pucciniomycetes</taxon>
        <taxon>Pucciniales</taxon>
        <taxon>Sphaerophragmiaceae</taxon>
        <taxon>Austropuccinia</taxon>
    </lineage>
</organism>
<evidence type="ECO:0000313" key="16">
    <source>
        <dbReference type="EMBL" id="MBW0536750.1"/>
    </source>
</evidence>
<evidence type="ECO:0000256" key="5">
    <source>
        <dbReference type="ARBA" id="ARBA00022759"/>
    </source>
</evidence>
<evidence type="ECO:0000256" key="13">
    <source>
        <dbReference type="ARBA" id="ARBA00048173"/>
    </source>
</evidence>
<feature type="domain" description="Integrase catalytic" evidence="15">
    <location>
        <begin position="41"/>
        <end position="201"/>
    </location>
</feature>
<dbReference type="GO" id="GO:0004519">
    <property type="term" value="F:endonuclease activity"/>
    <property type="evidence" value="ECO:0007669"/>
    <property type="project" value="UniProtKB-KW"/>
</dbReference>
<evidence type="ECO:0000256" key="8">
    <source>
        <dbReference type="ARBA" id="ARBA00022884"/>
    </source>
</evidence>
<keyword evidence="1" id="KW-0815">Transposition</keyword>
<dbReference type="Pfam" id="PF00665">
    <property type="entry name" value="rve"/>
    <property type="match status" value="1"/>
</dbReference>
<comment type="caution">
    <text evidence="16">The sequence shown here is derived from an EMBL/GenBank/DDBJ whole genome shotgun (WGS) entry which is preliminary data.</text>
</comment>
<proteinExistence type="predicted"/>
<dbReference type="InterPro" id="IPR001584">
    <property type="entry name" value="Integrase_cat-core"/>
</dbReference>
<gene>
    <name evidence="16" type="ORF">O181_076465</name>
</gene>
<keyword evidence="5" id="KW-0255">Endonuclease</keyword>
<dbReference type="InterPro" id="IPR057670">
    <property type="entry name" value="SH3_retrovirus"/>
</dbReference>
<dbReference type="PANTHER" id="PTHR42648">
    <property type="entry name" value="TRANSPOSASE, PUTATIVE-RELATED"/>
    <property type="match status" value="1"/>
</dbReference>
<evidence type="ECO:0000256" key="12">
    <source>
        <dbReference type="ARBA" id="ARBA00023172"/>
    </source>
</evidence>
<keyword evidence="3" id="KW-0540">Nuclease</keyword>
<dbReference type="Pfam" id="PF25597">
    <property type="entry name" value="SH3_retrovirus"/>
    <property type="match status" value="1"/>
</dbReference>
<evidence type="ECO:0000256" key="1">
    <source>
        <dbReference type="ARBA" id="ARBA00022578"/>
    </source>
</evidence>
<dbReference type="GO" id="GO:0005634">
    <property type="term" value="C:nucleus"/>
    <property type="evidence" value="ECO:0007669"/>
    <property type="project" value="UniProtKB-ARBA"/>
</dbReference>
<accession>A0A9Q3FGA2</accession>
<evidence type="ECO:0000313" key="17">
    <source>
        <dbReference type="Proteomes" id="UP000765509"/>
    </source>
</evidence>
<dbReference type="SUPFAM" id="SSF53098">
    <property type="entry name" value="Ribonuclease H-like"/>
    <property type="match status" value="1"/>
</dbReference>